<dbReference type="InterPro" id="IPR023501">
    <property type="entry name" value="Nucleotidase_PAN"/>
</dbReference>
<evidence type="ECO:0000256" key="4">
    <source>
        <dbReference type="ARBA" id="ARBA00022741"/>
    </source>
</evidence>
<dbReference type="FunFam" id="1.10.8.60:FF:000006">
    <property type="entry name" value="26S protease regulatory subunit 8"/>
    <property type="match status" value="1"/>
</dbReference>
<feature type="coiled-coil region" evidence="9">
    <location>
        <begin position="19"/>
        <end position="67"/>
    </location>
</feature>
<keyword evidence="3 9" id="KW-0963">Cytoplasm</keyword>
<keyword evidence="7 9" id="KW-0175">Coiled coil</keyword>
<comment type="subunit">
    <text evidence="9">Homohexamer. The hexameric complex has a two-ring architecture resembling a top hat that caps the 20S proteasome core at one or both ends. Upon ATP-binding, the C-terminus of PAN interacts with the alpha-rings of the proteasome core by binding to the intersubunit pockets.</text>
</comment>
<dbReference type="GO" id="GO:0005524">
    <property type="term" value="F:ATP binding"/>
    <property type="evidence" value="ECO:0007669"/>
    <property type="project" value="UniProtKB-UniRule"/>
</dbReference>
<feature type="binding site" evidence="9">
    <location>
        <begin position="198"/>
        <end position="203"/>
    </location>
    <ligand>
        <name>ATP</name>
        <dbReference type="ChEBI" id="CHEBI:30616"/>
    </ligand>
</feature>
<dbReference type="Pfam" id="PF00004">
    <property type="entry name" value="AAA"/>
    <property type="match status" value="1"/>
</dbReference>
<evidence type="ECO:0000313" key="13">
    <source>
        <dbReference type="Proteomes" id="UP001320159"/>
    </source>
</evidence>
<evidence type="ECO:0000313" key="12">
    <source>
        <dbReference type="EMBL" id="MCD1293592.1"/>
    </source>
</evidence>
<dbReference type="HAMAP" id="MF_00553">
    <property type="entry name" value="PAN"/>
    <property type="match status" value="1"/>
</dbReference>
<dbReference type="Proteomes" id="UP001320159">
    <property type="component" value="Unassembled WGS sequence"/>
</dbReference>
<evidence type="ECO:0000256" key="1">
    <source>
        <dbReference type="ARBA" id="ARBA00004496"/>
    </source>
</evidence>
<dbReference type="Gene3D" id="3.40.50.300">
    <property type="entry name" value="P-loop containing nucleotide triphosphate hydrolases"/>
    <property type="match status" value="1"/>
</dbReference>
<dbReference type="SMART" id="SM00382">
    <property type="entry name" value="AAA"/>
    <property type="match status" value="1"/>
</dbReference>
<dbReference type="EMBL" id="PGCK01000001">
    <property type="protein sequence ID" value="MCD1293592.1"/>
    <property type="molecule type" value="Genomic_DNA"/>
</dbReference>
<keyword evidence="13" id="KW-1185">Reference proteome</keyword>
<comment type="domain">
    <text evidence="9">Consists of three main regions, an N-terminal coiled-coil domain that may assist in substrate recognition, an interdomain involved in PAN hexamerization, and a C-terminal ATPase domain of the AAA type.</text>
</comment>
<dbReference type="GO" id="GO:0005737">
    <property type="term" value="C:cytoplasm"/>
    <property type="evidence" value="ECO:0007669"/>
    <property type="project" value="UniProtKB-SubCell"/>
</dbReference>
<protein>
    <recommendedName>
        <fullName evidence="9">Proteasome-activating nucleotidase</fullName>
        <shortName evidence="9">PAN</shortName>
    </recommendedName>
    <alternativeName>
        <fullName evidence="9">Proteasomal ATPase</fullName>
    </alternativeName>
    <alternativeName>
        <fullName evidence="9">Proteasome regulatory ATPase</fullName>
    </alternativeName>
    <alternativeName>
        <fullName evidence="9">Proteasome regulatory particle</fullName>
    </alternativeName>
</protein>
<dbReference type="InterPro" id="IPR050221">
    <property type="entry name" value="26S_Proteasome_ATPase"/>
</dbReference>
<dbReference type="InterPro" id="IPR012340">
    <property type="entry name" value="NA-bd_OB-fold"/>
</dbReference>
<organism evidence="12 13">
    <name type="scientific">Methanooceanicella nereidis</name>
    <dbReference type="NCBI Taxonomy" id="2052831"/>
    <lineage>
        <taxon>Archaea</taxon>
        <taxon>Methanobacteriati</taxon>
        <taxon>Methanobacteriota</taxon>
        <taxon>Stenosarchaea group</taxon>
        <taxon>Methanomicrobia</taxon>
        <taxon>Methanocellales</taxon>
        <taxon>Methanocellaceae</taxon>
        <taxon>Methanooceanicella</taxon>
    </lineage>
</organism>
<keyword evidence="8 9" id="KW-0143">Chaperone</keyword>
<dbReference type="GO" id="GO:0022623">
    <property type="term" value="C:proteasome-activating nucleotidase complex"/>
    <property type="evidence" value="ECO:0007669"/>
    <property type="project" value="UniProtKB-UniRule"/>
</dbReference>
<evidence type="ECO:0000256" key="2">
    <source>
        <dbReference type="ARBA" id="ARBA00006914"/>
    </source>
</evidence>
<dbReference type="PANTHER" id="PTHR23073">
    <property type="entry name" value="26S PROTEASOME REGULATORY SUBUNIT"/>
    <property type="match status" value="1"/>
</dbReference>
<dbReference type="Pfam" id="PF17862">
    <property type="entry name" value="AAA_lid_3"/>
    <property type="match status" value="1"/>
</dbReference>
<dbReference type="Gene3D" id="2.40.50.140">
    <property type="entry name" value="Nucleic acid-binding proteins"/>
    <property type="match status" value="1"/>
</dbReference>
<comment type="similarity">
    <text evidence="2 9 10">Belongs to the AAA ATPase family.</text>
</comment>
<evidence type="ECO:0000256" key="10">
    <source>
        <dbReference type="RuleBase" id="RU003651"/>
    </source>
</evidence>
<dbReference type="Gene3D" id="1.10.8.60">
    <property type="match status" value="1"/>
</dbReference>
<comment type="subcellular location">
    <subcellularLocation>
        <location evidence="1 9">Cytoplasm</location>
    </subcellularLocation>
</comment>
<dbReference type="CDD" id="cd19502">
    <property type="entry name" value="RecA-like_PAN_like"/>
    <property type="match status" value="1"/>
</dbReference>
<dbReference type="SUPFAM" id="SSF52540">
    <property type="entry name" value="P-loop containing nucleoside triphosphate hydrolases"/>
    <property type="match status" value="1"/>
</dbReference>
<keyword evidence="5 9" id="KW-0067">ATP-binding</keyword>
<dbReference type="PROSITE" id="PS00674">
    <property type="entry name" value="AAA"/>
    <property type="match status" value="1"/>
</dbReference>
<evidence type="ECO:0000256" key="6">
    <source>
        <dbReference type="ARBA" id="ARBA00022942"/>
    </source>
</evidence>
<reference evidence="12 13" key="1">
    <citation type="submission" date="2017-11" db="EMBL/GenBank/DDBJ databases">
        <title>Isolation and Characterization of Family Methanocellaceae Species from Potential Methane Hydrate Area Offshore Southwestern Taiwan.</title>
        <authorList>
            <person name="Zhang W.-L."/>
            <person name="Chen W.-C."/>
            <person name="Lai M.-C."/>
            <person name="Chen S.-C."/>
        </authorList>
    </citation>
    <scope>NUCLEOTIDE SEQUENCE [LARGE SCALE GENOMIC DNA]</scope>
    <source>
        <strain evidence="12 13">CWC-04</strain>
    </source>
</reference>
<dbReference type="InterPro" id="IPR032501">
    <property type="entry name" value="Prot_ATP_ID_OB_2nd"/>
</dbReference>
<comment type="caution">
    <text evidence="12">The sequence shown here is derived from an EMBL/GenBank/DDBJ whole genome shotgun (WGS) entry which is preliminary data.</text>
</comment>
<dbReference type="GO" id="GO:0043335">
    <property type="term" value="P:protein unfolding"/>
    <property type="evidence" value="ECO:0007669"/>
    <property type="project" value="UniProtKB-UniRule"/>
</dbReference>
<accession>A0AAP2W4T0</accession>
<sequence length="413" mass="45492">MADGSGVEISGDVPISDFSKYLLDRVKQLEERNVRLKEEFRKIELEKKSVENKKVQYEREIRKLTSELDRLKTPPLIVGTVLDVMGNGKMIIKSSTGPKFVVNSSQFINSKDVYPGAKVALNQQSLAVIEVLPTVKDPTVLGMEVIDAPDVDYGSIGGLEEQINELKETVELPLLKPDLFEKIGIDPPKGVLLYGPPGTGKTLLAKAVANRTKASFIRIIGSELVQKYIGEGARMVRELFEMAKEKSPSIIFIDEIDSIGAKRLDSITSGDREVQRTLVQLLAEMDGFDPRGNVRILAATNRPDILDPALMRPGRFDRMIKVPMPNADARLEILKIHTRKMNLAEDVDLRRIAMIAENSSGADLSAVVMEAGMFAIRAERDIVNSTDFNSAVAKVLGERQKAEGETGGAVMFA</sequence>
<dbReference type="InterPro" id="IPR003959">
    <property type="entry name" value="ATPase_AAA_core"/>
</dbReference>
<evidence type="ECO:0000259" key="11">
    <source>
        <dbReference type="SMART" id="SM00382"/>
    </source>
</evidence>
<feature type="binding site" evidence="9">
    <location>
        <position position="337"/>
    </location>
    <ligand>
        <name>ATP</name>
        <dbReference type="ChEBI" id="CHEBI:30616"/>
    </ligand>
</feature>
<name>A0AAP2W4T0_9EURY</name>
<dbReference type="NCBIfam" id="TIGR01242">
    <property type="entry name" value="proteasome-activating nucleotidase"/>
    <property type="match status" value="1"/>
</dbReference>
<comment type="function">
    <text evidence="9">ATPase which is responsible for recognizing, binding, unfolding and translocation of substrate proteins into the archaeal 20S proteasome core particle. Is essential for opening the gate of the 20S proteasome via an interaction with its C-terminus, thereby allowing substrate entry and access to the site of proteolysis. Thus, the C-termini of the proteasomal ATPase function like a 'key in a lock' to induce gate opening and therefore regulate proteolysis. Unfolding activity requires energy from ATP hydrolysis, whereas ATP binding alone promotes ATPase-20S proteasome association which triggers gate opening, and supports translocation of unfolded substrates.</text>
</comment>
<dbReference type="InterPro" id="IPR041569">
    <property type="entry name" value="AAA_lid_3"/>
</dbReference>
<dbReference type="FunFam" id="3.40.50.300:FF:000033">
    <property type="entry name" value="26S protease regulatory subunit 6B"/>
    <property type="match status" value="1"/>
</dbReference>
<dbReference type="GO" id="GO:0010498">
    <property type="term" value="P:proteasomal protein catabolic process"/>
    <property type="evidence" value="ECO:0007669"/>
    <property type="project" value="UniProtKB-UniRule"/>
</dbReference>
<evidence type="ECO:0000256" key="3">
    <source>
        <dbReference type="ARBA" id="ARBA00022490"/>
    </source>
</evidence>
<dbReference type="InterPro" id="IPR003960">
    <property type="entry name" value="ATPase_AAA_CS"/>
</dbReference>
<feature type="domain" description="AAA+ ATPase" evidence="11">
    <location>
        <begin position="187"/>
        <end position="326"/>
    </location>
</feature>
<gene>
    <name evidence="9" type="primary">pan</name>
    <name evidence="12" type="ORF">CUJ83_01090</name>
</gene>
<dbReference type="NCBIfam" id="NF003069">
    <property type="entry name" value="PRK03992.1"/>
    <property type="match status" value="1"/>
</dbReference>
<dbReference type="InterPro" id="IPR027417">
    <property type="entry name" value="P-loop_NTPase"/>
</dbReference>
<dbReference type="InterPro" id="IPR003593">
    <property type="entry name" value="AAA+_ATPase"/>
</dbReference>
<dbReference type="GO" id="GO:0016887">
    <property type="term" value="F:ATP hydrolysis activity"/>
    <property type="evidence" value="ECO:0007669"/>
    <property type="project" value="UniProtKB-UniRule"/>
</dbReference>
<dbReference type="AlphaFoldDB" id="A0AAP2W4T0"/>
<evidence type="ECO:0000256" key="7">
    <source>
        <dbReference type="ARBA" id="ARBA00023054"/>
    </source>
</evidence>
<evidence type="ECO:0000256" key="9">
    <source>
        <dbReference type="HAMAP-Rule" id="MF_00553"/>
    </source>
</evidence>
<keyword evidence="6 9" id="KW-0647">Proteasome</keyword>
<keyword evidence="4 9" id="KW-0547">Nucleotide-binding</keyword>
<dbReference type="Pfam" id="PF16450">
    <property type="entry name" value="Prot_ATP_ID_OB_C"/>
    <property type="match status" value="1"/>
</dbReference>
<proteinExistence type="inferred from homology"/>
<evidence type="ECO:0000256" key="8">
    <source>
        <dbReference type="ARBA" id="ARBA00023186"/>
    </source>
</evidence>
<evidence type="ECO:0000256" key="5">
    <source>
        <dbReference type="ARBA" id="ARBA00022840"/>
    </source>
</evidence>
<dbReference type="RefSeq" id="WP_230739606.1">
    <property type="nucleotide sequence ID" value="NZ_PGCK01000001.1"/>
</dbReference>